<feature type="domain" description="Histidine kinase" evidence="7">
    <location>
        <begin position="282"/>
        <end position="526"/>
    </location>
</feature>
<evidence type="ECO:0000313" key="12">
    <source>
        <dbReference type="Proteomes" id="UP001431209"/>
    </source>
</evidence>
<evidence type="ECO:0000259" key="8">
    <source>
        <dbReference type="PROSITE" id="PS50110"/>
    </source>
</evidence>
<evidence type="ECO:0000313" key="11">
    <source>
        <dbReference type="EMBL" id="KAL0489920.1"/>
    </source>
</evidence>
<dbReference type="Gene3D" id="3.40.50.2300">
    <property type="match status" value="1"/>
</dbReference>
<dbReference type="GO" id="GO:0005886">
    <property type="term" value="C:plasma membrane"/>
    <property type="evidence" value="ECO:0007669"/>
    <property type="project" value="TreeGrafter"/>
</dbReference>
<evidence type="ECO:0000256" key="5">
    <source>
        <dbReference type="ARBA" id="ARBA00022777"/>
    </source>
</evidence>
<dbReference type="SUPFAM" id="SSF55874">
    <property type="entry name" value="ATPase domain of HSP90 chaperone/DNA topoisomerase II/histidine kinase"/>
    <property type="match status" value="1"/>
</dbReference>
<accession>A0AAW2ZJS1</accession>
<dbReference type="FunFam" id="3.30.450.20:FF:000099">
    <property type="entry name" value="Sensory box sensor histidine kinase"/>
    <property type="match status" value="1"/>
</dbReference>
<name>A0AAW2ZJS1_9EUKA</name>
<evidence type="ECO:0000256" key="3">
    <source>
        <dbReference type="ARBA" id="ARBA00022553"/>
    </source>
</evidence>
<evidence type="ECO:0000313" key="10">
    <source>
        <dbReference type="EMBL" id="KAL0488961.1"/>
    </source>
</evidence>
<dbReference type="SMART" id="SM00448">
    <property type="entry name" value="REC"/>
    <property type="match status" value="1"/>
</dbReference>
<dbReference type="PANTHER" id="PTHR43047:SF72">
    <property type="entry name" value="OSMOSENSING HISTIDINE PROTEIN KINASE SLN1"/>
    <property type="match status" value="1"/>
</dbReference>
<evidence type="ECO:0000256" key="4">
    <source>
        <dbReference type="ARBA" id="ARBA00022679"/>
    </source>
</evidence>
<comment type="caution">
    <text evidence="10">The sequence shown here is derived from an EMBL/GenBank/DDBJ whole genome shotgun (WGS) entry which is preliminary data.</text>
</comment>
<dbReference type="Gene3D" id="3.30.565.10">
    <property type="entry name" value="Histidine kinase-like ATPase, C-terminal domain"/>
    <property type="match status" value="1"/>
</dbReference>
<dbReference type="CDD" id="cd16922">
    <property type="entry name" value="HATPase_EvgS-ArcB-TorS-like"/>
    <property type="match status" value="1"/>
</dbReference>
<dbReference type="SMART" id="SM00091">
    <property type="entry name" value="PAS"/>
    <property type="match status" value="2"/>
</dbReference>
<dbReference type="InterPro" id="IPR000014">
    <property type="entry name" value="PAS"/>
</dbReference>
<dbReference type="EC" id="2.7.13.3" evidence="2"/>
<organism evidence="10 12">
    <name type="scientific">Acrasis kona</name>
    <dbReference type="NCBI Taxonomy" id="1008807"/>
    <lineage>
        <taxon>Eukaryota</taxon>
        <taxon>Discoba</taxon>
        <taxon>Heterolobosea</taxon>
        <taxon>Tetramitia</taxon>
        <taxon>Eutetramitia</taxon>
        <taxon>Acrasidae</taxon>
        <taxon>Acrasis</taxon>
    </lineage>
</organism>
<proteinExistence type="predicted"/>
<keyword evidence="12" id="KW-1185">Reference proteome</keyword>
<gene>
    <name evidence="10" type="ORF">AKO1_000737</name>
    <name evidence="11" type="ORF">AKO1_005438</name>
</gene>
<dbReference type="InterPro" id="IPR005467">
    <property type="entry name" value="His_kinase_dom"/>
</dbReference>
<evidence type="ECO:0000259" key="7">
    <source>
        <dbReference type="PROSITE" id="PS50109"/>
    </source>
</evidence>
<dbReference type="InterPro" id="IPR013655">
    <property type="entry name" value="PAS_fold_3"/>
</dbReference>
<dbReference type="CDD" id="cd00130">
    <property type="entry name" value="PAS"/>
    <property type="match status" value="2"/>
</dbReference>
<sequence>MLNSDLTLIANTISQLVWVTNPAGDHVYYNQRWCDYTGMSLEESLGWNFSLALHPDDVERTKERWRHSLRTGEIYEIEYRFKRHDGMYRWQLGRAAPLKSEETGEIVLWFGTYIHDLKEAEENFRSVSNRLNMVLSAAQIGTWNRNLNTNLVEVDQRLLSLFDVQSKEHKVENSHLFDKIHPDDKITLEQELDVCVKEGRPYAVEYRINTSNGTRWLAGRGEVRCDANGQPDQFAGISWDITKQKNLEQERLQAIQNAQEQEQMRTKEAQEYLHRQEEFIDTVCHEVRNPLNGIVGSTALLQDQIQELTLLIRPCTHNHPNKHKIESSMQKLLDYTNNLENCAKQQKLIVDDVLNLSKLENQKVVLSPQFFRPDQLIREVCRLFSAQIESKELTLSIECSSHVQQYYKADQHRLLQILTNLISNAVKFTQQGGIKMTAWIEGIDDSMDVMLHFSCTDTGIGITTQDMPSLFNRFMQGNRHTSSEYGGSGLGLVISKKLVEMMGGRMIVQSKVDEGSCFSFNIRCQVPNKAEELQIRKETQQERTKKRTPSFGEVPTIRRNILIVEDNRINQIILNSYLEKSGCKCQLANNGSDAVAKYEQFQFDLIFMDIEMPVMNGYDATKLIREKERVTGRHTPIIGLSGNARREHADSALKVGMDMYLTKPFYKDDIYAVIQEYVPIHDT</sequence>
<evidence type="ECO:0000256" key="2">
    <source>
        <dbReference type="ARBA" id="ARBA00012438"/>
    </source>
</evidence>
<evidence type="ECO:0000256" key="1">
    <source>
        <dbReference type="ARBA" id="ARBA00000085"/>
    </source>
</evidence>
<dbReference type="Gene3D" id="2.10.70.100">
    <property type="match status" value="1"/>
</dbReference>
<dbReference type="CDD" id="cd00082">
    <property type="entry name" value="HisKA"/>
    <property type="match status" value="1"/>
</dbReference>
<dbReference type="InterPro" id="IPR003594">
    <property type="entry name" value="HATPase_dom"/>
</dbReference>
<dbReference type="Proteomes" id="UP001431209">
    <property type="component" value="Unassembled WGS sequence"/>
</dbReference>
<dbReference type="NCBIfam" id="TIGR00229">
    <property type="entry name" value="sensory_box"/>
    <property type="match status" value="1"/>
</dbReference>
<dbReference type="InterPro" id="IPR001789">
    <property type="entry name" value="Sig_transdc_resp-reg_receiver"/>
</dbReference>
<dbReference type="SMART" id="SM00387">
    <property type="entry name" value="HATPase_c"/>
    <property type="match status" value="1"/>
</dbReference>
<dbReference type="PROSITE" id="PS50110">
    <property type="entry name" value="RESPONSE_REGULATORY"/>
    <property type="match status" value="1"/>
</dbReference>
<keyword evidence="3 6" id="KW-0597">Phosphoprotein</keyword>
<dbReference type="CDD" id="cd17546">
    <property type="entry name" value="REC_hyHK_CKI1_RcsC-like"/>
    <property type="match status" value="1"/>
</dbReference>
<feature type="domain" description="Response regulatory" evidence="8">
    <location>
        <begin position="560"/>
        <end position="678"/>
    </location>
</feature>
<dbReference type="SUPFAM" id="SSF47384">
    <property type="entry name" value="Homodimeric domain of signal transducing histidine kinase"/>
    <property type="match status" value="1"/>
</dbReference>
<keyword evidence="5 10" id="KW-0418">Kinase</keyword>
<dbReference type="EMBL" id="JAOPGA020001502">
    <property type="protein sequence ID" value="KAL0488961.1"/>
    <property type="molecule type" value="Genomic_DNA"/>
</dbReference>
<dbReference type="PROSITE" id="PS50112">
    <property type="entry name" value="PAS"/>
    <property type="match status" value="1"/>
</dbReference>
<dbReference type="InterPro" id="IPR004358">
    <property type="entry name" value="Sig_transdc_His_kin-like_C"/>
</dbReference>
<comment type="catalytic activity">
    <reaction evidence="1">
        <text>ATP + protein L-histidine = ADP + protein N-phospho-L-histidine.</text>
        <dbReference type="EC" id="2.7.13.3"/>
    </reaction>
</comment>
<dbReference type="InterPro" id="IPR035965">
    <property type="entry name" value="PAS-like_dom_sf"/>
</dbReference>
<protein>
    <recommendedName>
        <fullName evidence="2">histidine kinase</fullName>
        <ecNumber evidence="2">2.7.13.3</ecNumber>
    </recommendedName>
</protein>
<keyword evidence="4" id="KW-0808">Transferase</keyword>
<reference evidence="10 12" key="1">
    <citation type="submission" date="2024-03" db="EMBL/GenBank/DDBJ databases">
        <title>The Acrasis kona genome and developmental transcriptomes reveal deep origins of eukaryotic multicellular pathways.</title>
        <authorList>
            <person name="Sheikh S."/>
            <person name="Fu C.-J."/>
            <person name="Brown M.W."/>
            <person name="Baldauf S.L."/>
        </authorList>
    </citation>
    <scope>NUCLEOTIDE SEQUENCE [LARGE SCALE GENOMIC DNA]</scope>
    <source>
        <strain evidence="10 12">ATCC MYA-3509</strain>
    </source>
</reference>
<evidence type="ECO:0000259" key="9">
    <source>
        <dbReference type="PROSITE" id="PS50112"/>
    </source>
</evidence>
<dbReference type="InterPro" id="IPR001610">
    <property type="entry name" value="PAC"/>
</dbReference>
<feature type="domain" description="PAS" evidence="9">
    <location>
        <begin position="2"/>
        <end position="72"/>
    </location>
</feature>
<dbReference type="GO" id="GO:0009927">
    <property type="term" value="F:histidine phosphotransfer kinase activity"/>
    <property type="evidence" value="ECO:0007669"/>
    <property type="project" value="TreeGrafter"/>
</dbReference>
<dbReference type="SMART" id="SM00388">
    <property type="entry name" value="HisKA"/>
    <property type="match status" value="1"/>
</dbReference>
<dbReference type="InterPro" id="IPR011006">
    <property type="entry name" value="CheY-like_superfamily"/>
</dbReference>
<dbReference type="Pfam" id="PF02518">
    <property type="entry name" value="HATPase_c"/>
    <property type="match status" value="1"/>
</dbReference>
<dbReference type="InterPro" id="IPR003661">
    <property type="entry name" value="HisK_dim/P_dom"/>
</dbReference>
<dbReference type="FunFam" id="3.30.565.10:FF:000010">
    <property type="entry name" value="Sensor histidine kinase RcsC"/>
    <property type="match status" value="1"/>
</dbReference>
<dbReference type="Pfam" id="PF00512">
    <property type="entry name" value="HisKA"/>
    <property type="match status" value="1"/>
</dbReference>
<dbReference type="SUPFAM" id="SSF55785">
    <property type="entry name" value="PYP-like sensor domain (PAS domain)"/>
    <property type="match status" value="2"/>
</dbReference>
<dbReference type="PANTHER" id="PTHR43047">
    <property type="entry name" value="TWO-COMPONENT HISTIDINE PROTEIN KINASE"/>
    <property type="match status" value="1"/>
</dbReference>
<feature type="modified residue" description="4-aspartylphosphate" evidence="6">
    <location>
        <position position="609"/>
    </location>
</feature>
<dbReference type="InterPro" id="IPR036097">
    <property type="entry name" value="HisK_dim/P_sf"/>
</dbReference>
<dbReference type="Gene3D" id="1.10.287.130">
    <property type="match status" value="1"/>
</dbReference>
<dbReference type="Gene3D" id="3.30.450.20">
    <property type="entry name" value="PAS domain"/>
    <property type="match status" value="2"/>
</dbReference>
<dbReference type="Pfam" id="PF08447">
    <property type="entry name" value="PAS_3"/>
    <property type="match status" value="2"/>
</dbReference>
<dbReference type="AlphaFoldDB" id="A0AAW2ZJS1"/>
<dbReference type="Pfam" id="PF00072">
    <property type="entry name" value="Response_reg"/>
    <property type="match status" value="1"/>
</dbReference>
<dbReference type="EMBL" id="JAOPGA020001616">
    <property type="protein sequence ID" value="KAL0489920.1"/>
    <property type="molecule type" value="Genomic_DNA"/>
</dbReference>
<dbReference type="PROSITE" id="PS50109">
    <property type="entry name" value="HIS_KIN"/>
    <property type="match status" value="1"/>
</dbReference>
<dbReference type="InterPro" id="IPR036890">
    <property type="entry name" value="HATPase_C_sf"/>
</dbReference>
<evidence type="ECO:0000256" key="6">
    <source>
        <dbReference type="PROSITE-ProRule" id="PRU00169"/>
    </source>
</evidence>
<dbReference type="GO" id="GO:0000155">
    <property type="term" value="F:phosphorelay sensor kinase activity"/>
    <property type="evidence" value="ECO:0007669"/>
    <property type="project" value="InterPro"/>
</dbReference>
<dbReference type="PRINTS" id="PR00344">
    <property type="entry name" value="BCTRLSENSOR"/>
</dbReference>
<dbReference type="SMART" id="SM00086">
    <property type="entry name" value="PAC"/>
    <property type="match status" value="2"/>
</dbReference>
<dbReference type="SUPFAM" id="SSF52172">
    <property type="entry name" value="CheY-like"/>
    <property type="match status" value="1"/>
</dbReference>